<dbReference type="EMBL" id="CP029288">
    <property type="protein sequence ID" value="AWR97607.1"/>
    <property type="molecule type" value="Genomic_DNA"/>
</dbReference>
<gene>
    <name evidence="2" type="ORF">DFR86_08640</name>
</gene>
<dbReference type="OrthoDB" id="33918at2157"/>
<reference evidence="2 3" key="1">
    <citation type="submission" date="2018-05" db="EMBL/GenBank/DDBJ databases">
        <title>Complete Genome Sequences of Extremely Thermoacidophilic, Metal-Mobilizing Type-Strain Members of the Archaeal Family Sulfolobaceae: Acidianus brierleyi DSM-1651T, Acidianus sulfidivorans DSM-18786T, Metallosphaera hakonensis DSM-7519T, and Metallosphaera prunae DSM-10039T.</title>
        <authorList>
            <person name="Counts J.A."/>
            <person name="Kelly R.M."/>
        </authorList>
    </citation>
    <scope>NUCLEOTIDE SEQUENCE [LARGE SCALE GENOMIC DNA]</scope>
    <source>
        <strain evidence="2 3">JP7</strain>
    </source>
</reference>
<keyword evidence="3" id="KW-1185">Reference proteome</keyword>
<sequence>MIRSVLDKKKAEALETLDKEYQKILESKKNELDNIKRKALKELSK</sequence>
<evidence type="ECO:0008006" key="4">
    <source>
        <dbReference type="Google" id="ProtNLM"/>
    </source>
</evidence>
<accession>A0A2U9INP7</accession>
<proteinExistence type="predicted"/>
<dbReference type="AlphaFoldDB" id="A0A2U9INP7"/>
<evidence type="ECO:0000313" key="3">
    <source>
        <dbReference type="Proteomes" id="UP000248410"/>
    </source>
</evidence>
<dbReference type="GO" id="GO:0033178">
    <property type="term" value="C:proton-transporting two-sector ATPase complex, catalytic domain"/>
    <property type="evidence" value="ECO:0007669"/>
    <property type="project" value="InterPro"/>
</dbReference>
<dbReference type="InterPro" id="IPR012508">
    <property type="entry name" value="ATPase_A1-cplx_e-su"/>
</dbReference>
<dbReference type="GO" id="GO:0042626">
    <property type="term" value="F:ATPase-coupled transmembrane transporter activity"/>
    <property type="evidence" value="ECO:0007669"/>
    <property type="project" value="InterPro"/>
</dbReference>
<dbReference type="Pfam" id="PF08112">
    <property type="entry name" value="ATP-synt_E_2"/>
    <property type="match status" value="1"/>
</dbReference>
<organism evidence="2 3">
    <name type="scientific">Acidianus sulfidivorans JP7</name>
    <dbReference type="NCBI Taxonomy" id="619593"/>
    <lineage>
        <taxon>Archaea</taxon>
        <taxon>Thermoproteota</taxon>
        <taxon>Thermoprotei</taxon>
        <taxon>Sulfolobales</taxon>
        <taxon>Sulfolobaceae</taxon>
        <taxon>Acidianus</taxon>
    </lineage>
</organism>
<evidence type="ECO:0000256" key="1">
    <source>
        <dbReference type="SAM" id="Coils"/>
    </source>
</evidence>
<evidence type="ECO:0000313" key="2">
    <source>
        <dbReference type="EMBL" id="AWR97607.1"/>
    </source>
</evidence>
<feature type="coiled-coil region" evidence="1">
    <location>
        <begin position="11"/>
        <end position="45"/>
    </location>
</feature>
<dbReference type="GO" id="GO:0015986">
    <property type="term" value="P:proton motive force-driven ATP synthesis"/>
    <property type="evidence" value="ECO:0007669"/>
    <property type="project" value="InterPro"/>
</dbReference>
<dbReference type="Proteomes" id="UP000248410">
    <property type="component" value="Chromosome"/>
</dbReference>
<protein>
    <recommendedName>
        <fullName evidence="4">ATPase</fullName>
    </recommendedName>
</protein>
<dbReference type="KEGG" id="asul:DFR86_08640"/>
<name>A0A2U9INP7_9CREN</name>
<keyword evidence="1" id="KW-0175">Coiled coil</keyword>